<proteinExistence type="predicted"/>
<dbReference type="EMBL" id="JBDFQZ010000006">
    <property type="protein sequence ID" value="KAK9714059.1"/>
    <property type="molecule type" value="Genomic_DNA"/>
</dbReference>
<gene>
    <name evidence="2" type="ORF">RND81_06G068900</name>
</gene>
<name>A0AAW1K8V0_SAPOF</name>
<feature type="domain" description="MULE transposase" evidence="1">
    <location>
        <begin position="207"/>
        <end position="298"/>
    </location>
</feature>
<evidence type="ECO:0000259" key="1">
    <source>
        <dbReference type="Pfam" id="PF10551"/>
    </source>
</evidence>
<accession>A0AAW1K8V0</accession>
<protein>
    <recommendedName>
        <fullName evidence="1">MULE transposase domain-containing protein</fullName>
    </recommendedName>
</protein>
<comment type="caution">
    <text evidence="2">The sequence shown here is derived from an EMBL/GenBank/DDBJ whole genome shotgun (WGS) entry which is preliminary data.</text>
</comment>
<sequence>MLNHQSLILGSDMLTEQSQQYNQEHIIDKGCSPKMTYTTATTSAKPPTPPLLLTYTPNGSEEWIRKVETEFTPVIGKAFSTIEEGIKFYQIYAIACGFDARLCTTKRFRDKTVNIGPSASYRICKEIANGYENIEASLMDFKNLQRDVKCFIGLKDAEMFVNNFEKLLQTRNGFYFSYELDEGRNLCRVFWADAESKRAYHAFGDCVSFDPTYGTNKYCMVFTPFTGVDNHKKSITFGCALLSNEDEESFKWTFGKFLEAMGKKEPQFIITDQDPAIKNVVPAVFKTARHRFCMWHIMCKVADKVGTTIGKETDFLSKLNEIVWDSDLEPAEFEYKWCQVVGDHGLTENSWLTYMFDIREKWIPAYFRDLPMGNILRTTQRSESENSFFKKFQNQFGTLVEFWMRYETAMDQQRHTFKRLEMESENSVPQPITLSPIERHAISLYTHEVFLEFQEEMKSSMCTCGMVGYTKPVNTRNIPDKYIMPRWTKDAMRKPIYDIDGKLLDDYDVTDLKKLEMSKIWSEIYATVGVIARKEVGDMKNLASILKHFRESLEPTTETTSKGKELEELIGCTAPDLVNILPPVQSNNKGSRKRMV</sequence>
<evidence type="ECO:0000313" key="3">
    <source>
        <dbReference type="Proteomes" id="UP001443914"/>
    </source>
</evidence>
<dbReference type="PANTHER" id="PTHR47718">
    <property type="entry name" value="OS01G0519700 PROTEIN"/>
    <property type="match status" value="1"/>
</dbReference>
<reference evidence="2" key="1">
    <citation type="submission" date="2024-03" db="EMBL/GenBank/DDBJ databases">
        <title>WGS assembly of Saponaria officinalis var. Norfolk2.</title>
        <authorList>
            <person name="Jenkins J."/>
            <person name="Shu S."/>
            <person name="Grimwood J."/>
            <person name="Barry K."/>
            <person name="Goodstein D."/>
            <person name="Schmutz J."/>
            <person name="Leebens-Mack J."/>
            <person name="Osbourn A."/>
        </authorList>
    </citation>
    <scope>NUCLEOTIDE SEQUENCE [LARGE SCALE GENOMIC DNA]</scope>
    <source>
        <strain evidence="2">JIC</strain>
    </source>
</reference>
<dbReference type="Pfam" id="PF10551">
    <property type="entry name" value="MULE"/>
    <property type="match status" value="1"/>
</dbReference>
<dbReference type="Proteomes" id="UP001443914">
    <property type="component" value="Unassembled WGS sequence"/>
</dbReference>
<keyword evidence="3" id="KW-1185">Reference proteome</keyword>
<evidence type="ECO:0000313" key="2">
    <source>
        <dbReference type="EMBL" id="KAK9714059.1"/>
    </source>
</evidence>
<dbReference type="AlphaFoldDB" id="A0AAW1K8V0"/>
<dbReference type="PANTHER" id="PTHR47718:SF18">
    <property type="entry name" value="PROTEIN FAR1-RELATED SEQUENCE 5-LIKE"/>
    <property type="match status" value="1"/>
</dbReference>
<dbReference type="InterPro" id="IPR018289">
    <property type="entry name" value="MULE_transposase_dom"/>
</dbReference>
<organism evidence="2 3">
    <name type="scientific">Saponaria officinalis</name>
    <name type="common">Common soapwort</name>
    <name type="synonym">Lychnis saponaria</name>
    <dbReference type="NCBI Taxonomy" id="3572"/>
    <lineage>
        <taxon>Eukaryota</taxon>
        <taxon>Viridiplantae</taxon>
        <taxon>Streptophyta</taxon>
        <taxon>Embryophyta</taxon>
        <taxon>Tracheophyta</taxon>
        <taxon>Spermatophyta</taxon>
        <taxon>Magnoliopsida</taxon>
        <taxon>eudicotyledons</taxon>
        <taxon>Gunneridae</taxon>
        <taxon>Pentapetalae</taxon>
        <taxon>Caryophyllales</taxon>
        <taxon>Caryophyllaceae</taxon>
        <taxon>Caryophylleae</taxon>
        <taxon>Saponaria</taxon>
    </lineage>
</organism>